<dbReference type="PANTHER" id="PTHR22777:SF32">
    <property type="entry name" value="UPF0053 INNER MEMBRANE PROTEIN YFJD"/>
    <property type="match status" value="1"/>
</dbReference>
<keyword evidence="3" id="KW-1003">Cell membrane</keyword>
<dbReference type="GO" id="GO:0005886">
    <property type="term" value="C:plasma membrane"/>
    <property type="evidence" value="ECO:0007669"/>
    <property type="project" value="UniProtKB-SubCell"/>
</dbReference>
<keyword evidence="8 10" id="KW-0472">Membrane</keyword>
<comment type="similarity">
    <text evidence="2">Belongs to the UPF0053 family.</text>
</comment>
<evidence type="ECO:0000256" key="1">
    <source>
        <dbReference type="ARBA" id="ARBA00004651"/>
    </source>
</evidence>
<feature type="transmembrane region" description="Helical" evidence="11">
    <location>
        <begin position="94"/>
        <end position="114"/>
    </location>
</feature>
<evidence type="ECO:0000256" key="5">
    <source>
        <dbReference type="ARBA" id="ARBA00022737"/>
    </source>
</evidence>
<dbReference type="SUPFAM" id="SSF56176">
    <property type="entry name" value="FAD-binding/transporter-associated domain-like"/>
    <property type="match status" value="1"/>
</dbReference>
<dbReference type="FunFam" id="3.10.580.10:FF:000002">
    <property type="entry name" value="Magnesium/cobalt efflux protein CorC"/>
    <property type="match status" value="1"/>
</dbReference>
<sequence>MSTTQWWLLVIAVALVFAAGLLAATEAALARVSRVRVEELVREDRRGARRLAAVVADPARYLNMVLLLRISCELVATVIVADLCIGWLDEGWSAYVTAAAIMIVVSYVAVGVGPRTLGIQHADRFALAGAGFIHPVTRVFGPLPRLLILLGNALTPGKGFREGPFASEAELRDLVDLAEQRSLIEPDERQMIHSVFELGDTLVREVMVPRTDIVFIERHKTLRQAMSLALRSGFSRIPVVGENEDDVIGIAYLKDVVRRVHEHREGESVETVESVMRTATYVPDSKPIDELLREMQARQIHLAIVIDEYGGTAGLVTIEDILEEIVGEITDEYDVEIPPVQWLREAREARVTARLPVEDLAELFDVEIDAAEVDTVGGLLAHALGRVPIAGSTAVVAGLSLTAESIAGRRNRIGTVLARRVELDDMPVHNGETAV</sequence>
<evidence type="ECO:0000256" key="6">
    <source>
        <dbReference type="ARBA" id="ARBA00022989"/>
    </source>
</evidence>
<protein>
    <submittedName>
        <fullName evidence="14">CBS domain containing-hemolysin-like protein</fullName>
    </submittedName>
</protein>
<evidence type="ECO:0000256" key="8">
    <source>
        <dbReference type="ARBA" id="ARBA00023136"/>
    </source>
</evidence>
<dbReference type="Pfam" id="PF03471">
    <property type="entry name" value="CorC_HlyC"/>
    <property type="match status" value="1"/>
</dbReference>
<feature type="domain" description="CBS" evidence="12">
    <location>
        <begin position="275"/>
        <end position="332"/>
    </location>
</feature>
<evidence type="ECO:0000256" key="11">
    <source>
        <dbReference type="SAM" id="Phobius"/>
    </source>
</evidence>
<dbReference type="Pfam" id="PF01595">
    <property type="entry name" value="CNNM"/>
    <property type="match status" value="1"/>
</dbReference>
<dbReference type="RefSeq" id="WP_182842097.1">
    <property type="nucleotide sequence ID" value="NZ_BAAALP010000012.1"/>
</dbReference>
<dbReference type="InterPro" id="IPR005170">
    <property type="entry name" value="Transptr-assoc_dom"/>
</dbReference>
<dbReference type="InterPro" id="IPR000644">
    <property type="entry name" value="CBS_dom"/>
</dbReference>
<evidence type="ECO:0000313" key="14">
    <source>
        <dbReference type="EMBL" id="MBA8949712.1"/>
    </source>
</evidence>
<dbReference type="Pfam" id="PF00571">
    <property type="entry name" value="CBS"/>
    <property type="match status" value="2"/>
</dbReference>
<dbReference type="SMART" id="SM00116">
    <property type="entry name" value="CBS"/>
    <property type="match status" value="2"/>
</dbReference>
<keyword evidence="5" id="KW-0677">Repeat</keyword>
<dbReference type="InterPro" id="IPR044751">
    <property type="entry name" value="Ion_transp-like_CBS"/>
</dbReference>
<dbReference type="SMART" id="SM01091">
    <property type="entry name" value="CorC_HlyC"/>
    <property type="match status" value="1"/>
</dbReference>
<comment type="caution">
    <text evidence="14">The sequence shown here is derived from an EMBL/GenBank/DDBJ whole genome shotgun (WGS) entry which is preliminary data.</text>
</comment>
<keyword evidence="7 9" id="KW-0129">CBS domain</keyword>
<organism evidence="14 15">
    <name type="scientific">Actinomadura namibiensis</name>
    <dbReference type="NCBI Taxonomy" id="182080"/>
    <lineage>
        <taxon>Bacteria</taxon>
        <taxon>Bacillati</taxon>
        <taxon>Actinomycetota</taxon>
        <taxon>Actinomycetes</taxon>
        <taxon>Streptosporangiales</taxon>
        <taxon>Thermomonosporaceae</taxon>
        <taxon>Actinomadura</taxon>
    </lineage>
</organism>
<evidence type="ECO:0000256" key="2">
    <source>
        <dbReference type="ARBA" id="ARBA00006337"/>
    </source>
</evidence>
<dbReference type="InterPro" id="IPR016169">
    <property type="entry name" value="FAD-bd_PCMH_sub2"/>
</dbReference>
<dbReference type="Gene3D" id="3.10.580.10">
    <property type="entry name" value="CBS-domain"/>
    <property type="match status" value="1"/>
</dbReference>
<feature type="transmembrane region" description="Helical" evidence="11">
    <location>
        <begin position="66"/>
        <end position="88"/>
    </location>
</feature>
<feature type="domain" description="CNNM transmembrane" evidence="13">
    <location>
        <begin position="1"/>
        <end position="188"/>
    </location>
</feature>
<dbReference type="EMBL" id="JACJIA010000001">
    <property type="protein sequence ID" value="MBA8949712.1"/>
    <property type="molecule type" value="Genomic_DNA"/>
</dbReference>
<evidence type="ECO:0000259" key="12">
    <source>
        <dbReference type="PROSITE" id="PS51371"/>
    </source>
</evidence>
<dbReference type="Proteomes" id="UP000572680">
    <property type="component" value="Unassembled WGS sequence"/>
</dbReference>
<evidence type="ECO:0000256" key="10">
    <source>
        <dbReference type="PROSITE-ProRule" id="PRU01193"/>
    </source>
</evidence>
<reference evidence="14 15" key="1">
    <citation type="submission" date="2020-08" db="EMBL/GenBank/DDBJ databases">
        <title>Genomic Encyclopedia of Type Strains, Phase IV (KMG-IV): sequencing the most valuable type-strain genomes for metagenomic binning, comparative biology and taxonomic classification.</title>
        <authorList>
            <person name="Goeker M."/>
        </authorList>
    </citation>
    <scope>NUCLEOTIDE SEQUENCE [LARGE SCALE GENOMIC DNA]</scope>
    <source>
        <strain evidence="14 15">DSM 44197</strain>
    </source>
</reference>
<dbReference type="PROSITE" id="PS51846">
    <property type="entry name" value="CNNM"/>
    <property type="match status" value="1"/>
</dbReference>
<dbReference type="InterPro" id="IPR036318">
    <property type="entry name" value="FAD-bd_PCMH-like_sf"/>
</dbReference>
<feature type="domain" description="CBS" evidence="12">
    <location>
        <begin position="207"/>
        <end position="268"/>
    </location>
</feature>
<keyword evidence="15" id="KW-1185">Reference proteome</keyword>
<dbReference type="PROSITE" id="PS51371">
    <property type="entry name" value="CBS"/>
    <property type="match status" value="2"/>
</dbReference>
<feature type="transmembrane region" description="Helical" evidence="11">
    <location>
        <begin position="6"/>
        <end position="24"/>
    </location>
</feature>
<dbReference type="InterPro" id="IPR002550">
    <property type="entry name" value="CNNM"/>
</dbReference>
<evidence type="ECO:0000313" key="15">
    <source>
        <dbReference type="Proteomes" id="UP000572680"/>
    </source>
</evidence>
<name>A0A7W3LKF7_ACTNM</name>
<evidence type="ECO:0000256" key="3">
    <source>
        <dbReference type="ARBA" id="ARBA00022475"/>
    </source>
</evidence>
<dbReference type="InterPro" id="IPR046342">
    <property type="entry name" value="CBS_dom_sf"/>
</dbReference>
<dbReference type="PANTHER" id="PTHR22777">
    <property type="entry name" value="HEMOLYSIN-RELATED"/>
    <property type="match status" value="1"/>
</dbReference>
<dbReference type="SUPFAM" id="SSF54631">
    <property type="entry name" value="CBS-domain pair"/>
    <property type="match status" value="1"/>
</dbReference>
<dbReference type="GO" id="GO:0050660">
    <property type="term" value="F:flavin adenine dinucleotide binding"/>
    <property type="evidence" value="ECO:0007669"/>
    <property type="project" value="InterPro"/>
</dbReference>
<keyword evidence="6 10" id="KW-1133">Transmembrane helix</keyword>
<dbReference type="CDD" id="cd04590">
    <property type="entry name" value="CBS_pair_CorC_HlyC_assoc"/>
    <property type="match status" value="1"/>
</dbReference>
<accession>A0A7W3LKF7</accession>
<dbReference type="AlphaFoldDB" id="A0A7W3LKF7"/>
<dbReference type="Gene3D" id="3.30.465.10">
    <property type="match status" value="1"/>
</dbReference>
<proteinExistence type="inferred from homology"/>
<evidence type="ECO:0000256" key="9">
    <source>
        <dbReference type="PROSITE-ProRule" id="PRU00703"/>
    </source>
</evidence>
<keyword evidence="4 10" id="KW-0812">Transmembrane</keyword>
<comment type="subcellular location">
    <subcellularLocation>
        <location evidence="1">Cell membrane</location>
        <topology evidence="1">Multi-pass membrane protein</topology>
    </subcellularLocation>
</comment>
<evidence type="ECO:0000259" key="13">
    <source>
        <dbReference type="PROSITE" id="PS51846"/>
    </source>
</evidence>
<evidence type="ECO:0000256" key="7">
    <source>
        <dbReference type="ARBA" id="ARBA00023122"/>
    </source>
</evidence>
<evidence type="ECO:0000256" key="4">
    <source>
        <dbReference type="ARBA" id="ARBA00022692"/>
    </source>
</evidence>
<gene>
    <name evidence="14" type="ORF">HNR61_001310</name>
</gene>